<dbReference type="FunFam" id="3.80.10.10:FF:000041">
    <property type="entry name" value="LRR receptor-like serine/threonine-protein kinase ERECTA"/>
    <property type="match status" value="1"/>
</dbReference>
<evidence type="ECO:0000259" key="15">
    <source>
        <dbReference type="PROSITE" id="PS50011"/>
    </source>
</evidence>
<keyword evidence="7" id="KW-0547">Nucleotide-binding</keyword>
<dbReference type="Gene3D" id="3.30.200.20">
    <property type="entry name" value="Phosphorylase Kinase, domain 1"/>
    <property type="match status" value="1"/>
</dbReference>
<evidence type="ECO:0000256" key="7">
    <source>
        <dbReference type="ARBA" id="ARBA00022741"/>
    </source>
</evidence>
<keyword evidence="11" id="KW-0675">Receptor</keyword>
<keyword evidence="10 13" id="KW-0472">Membrane</keyword>
<dbReference type="InterPro" id="IPR032675">
    <property type="entry name" value="LRR_dom_sf"/>
</dbReference>
<sequence length="860" mass="92446">MRLRRRDSLFHFVVVVVVAAVAVVLAAEVAAAATAAEKEILLEFKGNVSSDPRGALATWSAGGDPCRDFAGVSCDPSGAVVKVLVHGADLAGTLAASLSRLPSLQILSLFGNRFSGAIPPQFAALAPTLHKLNLSRNALSGAVPSFLGSFPGLRLLDLSYNAFSGEIPDELFRSCIKTRYVSLSHNALSGPVPGSIGNCSKLVGFDFSFNNLTGGFPPQICDPPEINYVSLRSNSLSGTVADKISQCRSLSLFDIGSNSFSGSIPFGILGLVNITYFNASVNRFVGEIPEIASCGRRLGYFDVSGNALSGGIPTSIVNCQALEYLDLGSNNLSGTIPAEFGTLKLLSVLRLGNNAAISGPIPPELGGIELLCVLDLENLQLSDEIPASLGQCLFLLQLDLSGNRLQGGIPGALDNLTNIEFLDLSENSLTGAIPRLENLTKLTYFNLSYNDLSGTIPSYLQRFGFSAFMHNPKLCGPPLNNICGGPRRERSLSVSAIVVIVAAAIIFVGVCIVTIMNIGAYRRRGRQEEVLVSESTPPLSTGSNVIIGKLVLFSTSLPSKYEDWETGTKALLDKDCIIGGGSIGTVYKASFEGGVTIAVKRLETLGRIRNQDEFEQEMGRLGSLSHPNLVAFQGYYWSSTMQLILSEFIPNGNLYDHLHGNHFPYSSSSSGRGRSVLLWSRRFRIALGTARALAYLHHDCKPQILHLNIKSTNILLDEKYEAKLSDYGLGKLLPILGSLQLTKFHTAVGYVAPELASQSLRYSDKCDVYSFGVVLLEIVTGRKPVDSPRAAKVVVLRDYVREVLEDGTPSDCFDGNLSDFVESELIQVLKIGLICTSEAPTRRPSMAEVVQFLESVRNNS</sequence>
<evidence type="ECO:0000256" key="2">
    <source>
        <dbReference type="ARBA" id="ARBA00022553"/>
    </source>
</evidence>
<evidence type="ECO:0000256" key="9">
    <source>
        <dbReference type="ARBA" id="ARBA00022989"/>
    </source>
</evidence>
<evidence type="ECO:0000256" key="13">
    <source>
        <dbReference type="SAM" id="Phobius"/>
    </source>
</evidence>
<dbReference type="PANTHER" id="PTHR48010">
    <property type="entry name" value="OS05G0588300 PROTEIN"/>
    <property type="match status" value="1"/>
</dbReference>
<dbReference type="FunFam" id="3.30.200.20:FF:000450">
    <property type="entry name" value="Putative LRR receptor-like serine/threonine-protein kinase"/>
    <property type="match status" value="1"/>
</dbReference>
<feature type="signal peptide" evidence="14">
    <location>
        <begin position="1"/>
        <end position="26"/>
    </location>
</feature>
<dbReference type="GO" id="GO:0004672">
    <property type="term" value="F:protein kinase activity"/>
    <property type="evidence" value="ECO:0007669"/>
    <property type="project" value="InterPro"/>
</dbReference>
<dbReference type="Pfam" id="PF13855">
    <property type="entry name" value="LRR_8"/>
    <property type="match status" value="1"/>
</dbReference>
<keyword evidence="6" id="KW-0677">Repeat</keyword>
<keyword evidence="5 14" id="KW-0732">Signal</keyword>
<gene>
    <name evidence="16" type="ORF">CB5_LOCUS18558</name>
</gene>
<dbReference type="InterPro" id="IPR001245">
    <property type="entry name" value="Ser-Thr/Tyr_kinase_cat_dom"/>
</dbReference>
<dbReference type="Pfam" id="PF08263">
    <property type="entry name" value="LRRNT_2"/>
    <property type="match status" value="1"/>
</dbReference>
<keyword evidence="12" id="KW-0325">Glycoprotein</keyword>
<dbReference type="Gene3D" id="3.80.10.10">
    <property type="entry name" value="Ribonuclease Inhibitor"/>
    <property type="match status" value="4"/>
</dbReference>
<dbReference type="Gene3D" id="1.10.510.10">
    <property type="entry name" value="Transferase(Phosphotransferase) domain 1"/>
    <property type="match status" value="1"/>
</dbReference>
<keyword evidence="9 13" id="KW-1133">Transmembrane helix</keyword>
<dbReference type="InterPro" id="IPR050994">
    <property type="entry name" value="At_inactive_RLKs"/>
</dbReference>
<dbReference type="CDD" id="cd14066">
    <property type="entry name" value="STKc_IRAK"/>
    <property type="match status" value="1"/>
</dbReference>
<dbReference type="InterPro" id="IPR013210">
    <property type="entry name" value="LRR_N_plant-typ"/>
</dbReference>
<dbReference type="SUPFAM" id="SSF52058">
    <property type="entry name" value="L domain-like"/>
    <property type="match status" value="2"/>
</dbReference>
<evidence type="ECO:0000256" key="12">
    <source>
        <dbReference type="ARBA" id="ARBA00023180"/>
    </source>
</evidence>
<keyword evidence="8" id="KW-0067">ATP-binding</keyword>
<dbReference type="SUPFAM" id="SSF56112">
    <property type="entry name" value="Protein kinase-like (PK-like)"/>
    <property type="match status" value="1"/>
</dbReference>
<dbReference type="InterPro" id="IPR011009">
    <property type="entry name" value="Kinase-like_dom_sf"/>
</dbReference>
<comment type="subcellular location">
    <subcellularLocation>
        <location evidence="1">Membrane</location>
        <topology evidence="1">Single-pass type I membrane protein</topology>
    </subcellularLocation>
</comment>
<evidence type="ECO:0000256" key="10">
    <source>
        <dbReference type="ARBA" id="ARBA00023136"/>
    </source>
</evidence>
<keyword evidence="3" id="KW-0433">Leucine-rich repeat</keyword>
<evidence type="ECO:0000256" key="5">
    <source>
        <dbReference type="ARBA" id="ARBA00022729"/>
    </source>
</evidence>
<reference evidence="16" key="1">
    <citation type="submission" date="2020-07" db="EMBL/GenBank/DDBJ databases">
        <authorList>
            <person name="Lin J."/>
        </authorList>
    </citation>
    <scope>NUCLEOTIDE SEQUENCE</scope>
</reference>
<dbReference type="Pfam" id="PF07714">
    <property type="entry name" value="PK_Tyr_Ser-Thr"/>
    <property type="match status" value="1"/>
</dbReference>
<dbReference type="EMBL" id="LR862153">
    <property type="protein sequence ID" value="CAD1835347.1"/>
    <property type="molecule type" value="Genomic_DNA"/>
</dbReference>
<keyword evidence="4 13" id="KW-0812">Transmembrane</keyword>
<dbReference type="FunFam" id="1.10.510.10:FF:000267">
    <property type="entry name" value="probable LRR receptor-like serine/threonine-protein kinase IRK"/>
    <property type="match status" value="1"/>
</dbReference>
<evidence type="ECO:0000256" key="3">
    <source>
        <dbReference type="ARBA" id="ARBA00022614"/>
    </source>
</evidence>
<organism evidence="16">
    <name type="scientific">Ananas comosus var. bracteatus</name>
    <name type="common">red pineapple</name>
    <dbReference type="NCBI Taxonomy" id="296719"/>
    <lineage>
        <taxon>Eukaryota</taxon>
        <taxon>Viridiplantae</taxon>
        <taxon>Streptophyta</taxon>
        <taxon>Embryophyta</taxon>
        <taxon>Tracheophyta</taxon>
        <taxon>Spermatophyta</taxon>
        <taxon>Magnoliopsida</taxon>
        <taxon>Liliopsida</taxon>
        <taxon>Poales</taxon>
        <taxon>Bromeliaceae</taxon>
        <taxon>Bromelioideae</taxon>
        <taxon>Ananas</taxon>
    </lineage>
</organism>
<keyword evidence="2" id="KW-0597">Phosphoprotein</keyword>
<evidence type="ECO:0000256" key="11">
    <source>
        <dbReference type="ARBA" id="ARBA00023170"/>
    </source>
</evidence>
<dbReference type="GO" id="GO:0005524">
    <property type="term" value="F:ATP binding"/>
    <property type="evidence" value="ECO:0007669"/>
    <property type="project" value="UniProtKB-KW"/>
</dbReference>
<dbReference type="InterPro" id="IPR000719">
    <property type="entry name" value="Prot_kinase_dom"/>
</dbReference>
<dbReference type="GO" id="GO:0016020">
    <property type="term" value="C:membrane"/>
    <property type="evidence" value="ECO:0007669"/>
    <property type="project" value="UniProtKB-SubCell"/>
</dbReference>
<feature type="chain" id="PRO_5027824336" description="Protein kinase domain-containing protein" evidence="14">
    <location>
        <begin position="27"/>
        <end position="860"/>
    </location>
</feature>
<proteinExistence type="predicted"/>
<dbReference type="PANTHER" id="PTHR48010:SF44">
    <property type="entry name" value="F16P17.10 PROTEIN"/>
    <property type="match status" value="1"/>
</dbReference>
<dbReference type="InterPro" id="IPR001611">
    <property type="entry name" value="Leu-rich_rpt"/>
</dbReference>
<evidence type="ECO:0000256" key="6">
    <source>
        <dbReference type="ARBA" id="ARBA00022737"/>
    </source>
</evidence>
<evidence type="ECO:0000256" key="1">
    <source>
        <dbReference type="ARBA" id="ARBA00004479"/>
    </source>
</evidence>
<feature type="transmembrane region" description="Helical" evidence="13">
    <location>
        <begin position="492"/>
        <end position="516"/>
    </location>
</feature>
<dbReference type="PROSITE" id="PS51450">
    <property type="entry name" value="LRR"/>
    <property type="match status" value="1"/>
</dbReference>
<dbReference type="PRINTS" id="PR00019">
    <property type="entry name" value="LEURICHRPT"/>
</dbReference>
<dbReference type="Pfam" id="PF00560">
    <property type="entry name" value="LRR_1"/>
    <property type="match status" value="4"/>
</dbReference>
<evidence type="ECO:0000313" key="16">
    <source>
        <dbReference type="EMBL" id="CAD1835347.1"/>
    </source>
</evidence>
<feature type="domain" description="Protein kinase" evidence="15">
    <location>
        <begin position="572"/>
        <end position="853"/>
    </location>
</feature>
<dbReference type="PROSITE" id="PS50011">
    <property type="entry name" value="PROTEIN_KINASE_DOM"/>
    <property type="match status" value="1"/>
</dbReference>
<accession>A0A6V7PXD5</accession>
<dbReference type="AlphaFoldDB" id="A0A6V7PXD5"/>
<evidence type="ECO:0000256" key="14">
    <source>
        <dbReference type="SAM" id="SignalP"/>
    </source>
</evidence>
<dbReference type="FunFam" id="3.80.10.10:FF:000722">
    <property type="entry name" value="Leucine-rich repeat receptor-like protein kinase"/>
    <property type="match status" value="1"/>
</dbReference>
<dbReference type="FunFam" id="3.80.10.10:FF:000095">
    <property type="entry name" value="LRR receptor-like serine/threonine-protein kinase GSO1"/>
    <property type="match status" value="1"/>
</dbReference>
<evidence type="ECO:0000256" key="8">
    <source>
        <dbReference type="ARBA" id="ARBA00022840"/>
    </source>
</evidence>
<name>A0A6V7PXD5_ANACO</name>
<evidence type="ECO:0000256" key="4">
    <source>
        <dbReference type="ARBA" id="ARBA00022692"/>
    </source>
</evidence>
<protein>
    <recommendedName>
        <fullName evidence="15">Protein kinase domain-containing protein</fullName>
    </recommendedName>
</protein>